<dbReference type="OrthoDB" id="2503636at2759"/>
<name>A0A9P6NQH4_9BASI</name>
<evidence type="ECO:0000313" key="1">
    <source>
        <dbReference type="EMBL" id="KAG0148457.1"/>
    </source>
</evidence>
<dbReference type="AlphaFoldDB" id="A0A9P6NQH4"/>
<proteinExistence type="predicted"/>
<reference evidence="1" key="1">
    <citation type="submission" date="2013-11" db="EMBL/GenBank/DDBJ databases">
        <title>Genome sequence of the fusiform rust pathogen reveals effectors for host alternation and coevolution with pine.</title>
        <authorList>
            <consortium name="DOE Joint Genome Institute"/>
            <person name="Smith K."/>
            <person name="Pendleton A."/>
            <person name="Kubisiak T."/>
            <person name="Anderson C."/>
            <person name="Salamov A."/>
            <person name="Aerts A."/>
            <person name="Riley R."/>
            <person name="Clum A."/>
            <person name="Lindquist E."/>
            <person name="Ence D."/>
            <person name="Campbell M."/>
            <person name="Kronenberg Z."/>
            <person name="Feau N."/>
            <person name="Dhillon B."/>
            <person name="Hamelin R."/>
            <person name="Burleigh J."/>
            <person name="Smith J."/>
            <person name="Yandell M."/>
            <person name="Nelson C."/>
            <person name="Grigoriev I."/>
            <person name="Davis J."/>
        </authorList>
    </citation>
    <scope>NUCLEOTIDE SEQUENCE</scope>
    <source>
        <strain evidence="1">G11</strain>
    </source>
</reference>
<accession>A0A9P6NQH4</accession>
<dbReference type="EMBL" id="MU167237">
    <property type="protein sequence ID" value="KAG0148457.1"/>
    <property type="molecule type" value="Genomic_DNA"/>
</dbReference>
<protein>
    <submittedName>
        <fullName evidence="1">Uncharacterized protein</fullName>
    </submittedName>
</protein>
<keyword evidence="2" id="KW-1185">Reference proteome</keyword>
<gene>
    <name evidence="1" type="ORF">CROQUDRAFT_41439</name>
</gene>
<organism evidence="1 2">
    <name type="scientific">Cronartium quercuum f. sp. fusiforme G11</name>
    <dbReference type="NCBI Taxonomy" id="708437"/>
    <lineage>
        <taxon>Eukaryota</taxon>
        <taxon>Fungi</taxon>
        <taxon>Dikarya</taxon>
        <taxon>Basidiomycota</taxon>
        <taxon>Pucciniomycotina</taxon>
        <taxon>Pucciniomycetes</taxon>
        <taxon>Pucciniales</taxon>
        <taxon>Coleosporiaceae</taxon>
        <taxon>Cronartium</taxon>
    </lineage>
</organism>
<comment type="caution">
    <text evidence="1">The sequence shown here is derived from an EMBL/GenBank/DDBJ whole genome shotgun (WGS) entry which is preliminary data.</text>
</comment>
<evidence type="ECO:0000313" key="2">
    <source>
        <dbReference type="Proteomes" id="UP000886653"/>
    </source>
</evidence>
<sequence length="215" mass="23960">MVYKRISLSKLALVSLISLSAFVGSLAIIPGVIDLSPRITPPVRFYISSSVTFDSTSRVFDAAGNVTFTLTRLWEYPGHTIQLQDSRRANRQKLLNLDSVNCTQNITSPIYFDTKTGGWTVEDATHKPEFFSSVYRRDSNSGIAGKIKVAEMIDYTEAEISGPQPGPSTLPNARYYILDISGDRGHDPFVKWEDAILLLVKLIQYNRLCEPHGSN</sequence>
<dbReference type="Proteomes" id="UP000886653">
    <property type="component" value="Unassembled WGS sequence"/>
</dbReference>